<evidence type="ECO:0000313" key="12">
    <source>
        <dbReference type="Proteomes" id="UP000597301"/>
    </source>
</evidence>
<dbReference type="RefSeq" id="WP_188640130.1">
    <property type="nucleotide sequence ID" value="NZ_BMHM01000005.1"/>
</dbReference>
<keyword evidence="6 7" id="KW-0472">Membrane</keyword>
<evidence type="ECO:0000259" key="10">
    <source>
        <dbReference type="PROSITE" id="PS51123"/>
    </source>
</evidence>
<evidence type="ECO:0000256" key="6">
    <source>
        <dbReference type="ARBA" id="ARBA00023136"/>
    </source>
</evidence>
<dbReference type="Pfam" id="PF13677">
    <property type="entry name" value="MotB_plug"/>
    <property type="match status" value="1"/>
</dbReference>
<dbReference type="Gene3D" id="3.30.1330.60">
    <property type="entry name" value="OmpA-like domain"/>
    <property type="match status" value="1"/>
</dbReference>
<evidence type="ECO:0000256" key="7">
    <source>
        <dbReference type="PROSITE-ProRule" id="PRU00473"/>
    </source>
</evidence>
<keyword evidence="4 9" id="KW-0812">Transmembrane</keyword>
<dbReference type="InterPro" id="IPR050330">
    <property type="entry name" value="Bact_OuterMem_StrucFunc"/>
</dbReference>
<evidence type="ECO:0000256" key="2">
    <source>
        <dbReference type="ARBA" id="ARBA00008914"/>
    </source>
</evidence>
<evidence type="ECO:0000256" key="1">
    <source>
        <dbReference type="ARBA" id="ARBA00004162"/>
    </source>
</evidence>
<feature type="compositionally biased region" description="Polar residues" evidence="8">
    <location>
        <begin position="314"/>
        <end position="326"/>
    </location>
</feature>
<dbReference type="EMBL" id="BMHM01000005">
    <property type="protein sequence ID" value="GGC96162.1"/>
    <property type="molecule type" value="Genomic_DNA"/>
</dbReference>
<evidence type="ECO:0000256" key="5">
    <source>
        <dbReference type="ARBA" id="ARBA00022989"/>
    </source>
</evidence>
<accession>A0ABQ1PFK8</accession>
<name>A0ABQ1PFK8_9GAMM</name>
<dbReference type="CDD" id="cd07185">
    <property type="entry name" value="OmpA_C-like"/>
    <property type="match status" value="1"/>
</dbReference>
<reference evidence="12" key="1">
    <citation type="journal article" date="2019" name="Int. J. Syst. Evol. Microbiol.">
        <title>The Global Catalogue of Microorganisms (GCM) 10K type strain sequencing project: providing services to taxonomists for standard genome sequencing and annotation.</title>
        <authorList>
            <consortium name="The Broad Institute Genomics Platform"/>
            <consortium name="The Broad Institute Genome Sequencing Center for Infectious Disease"/>
            <person name="Wu L."/>
            <person name="Ma J."/>
        </authorList>
    </citation>
    <scope>NUCLEOTIDE SEQUENCE [LARGE SCALE GENOMIC DNA]</scope>
    <source>
        <strain evidence="12">CGMCC 1.15122</strain>
    </source>
</reference>
<evidence type="ECO:0000256" key="4">
    <source>
        <dbReference type="ARBA" id="ARBA00022692"/>
    </source>
</evidence>
<gene>
    <name evidence="11" type="ORF">GCM10011382_28320</name>
</gene>
<comment type="similarity">
    <text evidence="2">Belongs to the MotB family.</text>
</comment>
<feature type="region of interest" description="Disordered" evidence="8">
    <location>
        <begin position="74"/>
        <end position="94"/>
    </location>
</feature>
<dbReference type="SUPFAM" id="SSF103088">
    <property type="entry name" value="OmpA-like"/>
    <property type="match status" value="1"/>
</dbReference>
<sequence length="326" mass="36273">MSKGGDKRPIVIRRKKVVHAHHGGAWKIALADFMTALMALFLVMWILSVSSEETRQGVAEYFSTPLVTAITGGDRSGSTSVIPGGGPDPTHSDGERARIDVLQHTRPSAQERRFFNDLQERIERAIERDPELRELRNQMRFDLTREGLRIQLLDTEQRPMFELGSDQVAPYMRSLLRTMAPLLNDLPNDLSISGHTDSVPYVGGYRGYSNWELSNDRANASRRELVGGGLDPDQLLRVSGFADRVLLADTAPTDPINRRIELVVLLPEIAEAIRNPGILSADDTVSESSMPDGMLADEPPFDDVMRNEPVPEQQVPQNTPQANDNQ</sequence>
<evidence type="ECO:0000256" key="3">
    <source>
        <dbReference type="ARBA" id="ARBA00022475"/>
    </source>
</evidence>
<dbReference type="PROSITE" id="PS51123">
    <property type="entry name" value="OMPA_2"/>
    <property type="match status" value="1"/>
</dbReference>
<dbReference type="Pfam" id="PF00691">
    <property type="entry name" value="OmpA"/>
    <property type="match status" value="1"/>
</dbReference>
<dbReference type="NCBIfam" id="NF006548">
    <property type="entry name" value="PRK09041.1"/>
    <property type="match status" value="1"/>
</dbReference>
<comment type="subcellular location">
    <subcellularLocation>
        <location evidence="1">Cell membrane</location>
        <topology evidence="1">Single-pass membrane protein</topology>
    </subcellularLocation>
</comment>
<dbReference type="InterPro" id="IPR036737">
    <property type="entry name" value="OmpA-like_sf"/>
</dbReference>
<dbReference type="PANTHER" id="PTHR30329:SF18">
    <property type="entry name" value="MOTILITY PROTEIN B"/>
    <property type="match status" value="1"/>
</dbReference>
<keyword evidence="12" id="KW-1185">Reference proteome</keyword>
<dbReference type="Proteomes" id="UP000597301">
    <property type="component" value="Unassembled WGS sequence"/>
</dbReference>
<dbReference type="InterPro" id="IPR025713">
    <property type="entry name" value="MotB-like_N_dom"/>
</dbReference>
<feature type="region of interest" description="Disordered" evidence="8">
    <location>
        <begin position="281"/>
        <end position="326"/>
    </location>
</feature>
<organism evidence="11 12">
    <name type="scientific">Vreelandella lutescens</name>
    <dbReference type="NCBI Taxonomy" id="1602943"/>
    <lineage>
        <taxon>Bacteria</taxon>
        <taxon>Pseudomonadati</taxon>
        <taxon>Pseudomonadota</taxon>
        <taxon>Gammaproteobacteria</taxon>
        <taxon>Oceanospirillales</taxon>
        <taxon>Halomonadaceae</taxon>
        <taxon>Vreelandella</taxon>
    </lineage>
</organism>
<evidence type="ECO:0000313" key="11">
    <source>
        <dbReference type="EMBL" id="GGC96162.1"/>
    </source>
</evidence>
<proteinExistence type="inferred from homology"/>
<protein>
    <recommendedName>
        <fullName evidence="10">OmpA-like domain-containing protein</fullName>
    </recommendedName>
</protein>
<evidence type="ECO:0000256" key="9">
    <source>
        <dbReference type="SAM" id="Phobius"/>
    </source>
</evidence>
<dbReference type="PANTHER" id="PTHR30329">
    <property type="entry name" value="STATOR ELEMENT OF FLAGELLAR MOTOR COMPLEX"/>
    <property type="match status" value="1"/>
</dbReference>
<evidence type="ECO:0000256" key="8">
    <source>
        <dbReference type="SAM" id="MobiDB-lite"/>
    </source>
</evidence>
<keyword evidence="5 9" id="KW-1133">Transmembrane helix</keyword>
<keyword evidence="3" id="KW-1003">Cell membrane</keyword>
<comment type="caution">
    <text evidence="11">The sequence shown here is derived from an EMBL/GenBank/DDBJ whole genome shotgun (WGS) entry which is preliminary data.</text>
</comment>
<dbReference type="InterPro" id="IPR006665">
    <property type="entry name" value="OmpA-like"/>
</dbReference>
<feature type="transmembrane region" description="Helical" evidence="9">
    <location>
        <begin position="24"/>
        <end position="47"/>
    </location>
</feature>
<feature type="domain" description="OmpA-like" evidence="10">
    <location>
        <begin position="148"/>
        <end position="268"/>
    </location>
</feature>